<name>A0A4U5TS80_9FLAO</name>
<keyword evidence="1" id="KW-0472">Membrane</keyword>
<dbReference type="InterPro" id="IPR050789">
    <property type="entry name" value="Diverse_Enzym_Activities"/>
</dbReference>
<dbReference type="Gene3D" id="3.40.710.10">
    <property type="entry name" value="DD-peptidase/beta-lactamase superfamily"/>
    <property type="match status" value="1"/>
</dbReference>
<evidence type="ECO:0000256" key="1">
    <source>
        <dbReference type="SAM" id="Phobius"/>
    </source>
</evidence>
<feature type="transmembrane region" description="Helical" evidence="1">
    <location>
        <begin position="7"/>
        <end position="30"/>
    </location>
</feature>
<evidence type="ECO:0000313" key="4">
    <source>
        <dbReference type="Proteomes" id="UP000306552"/>
    </source>
</evidence>
<accession>A0A4U5TS80</accession>
<dbReference type="Proteomes" id="UP000306552">
    <property type="component" value="Unassembled WGS sequence"/>
</dbReference>
<dbReference type="InterPro" id="IPR012338">
    <property type="entry name" value="Beta-lactam/transpept-like"/>
</dbReference>
<reference evidence="3 4" key="1">
    <citation type="submission" date="2019-04" db="EMBL/GenBank/DDBJ databases">
        <title>Psychroflexus halotolerans sp. nov., isolated from a marine solar saltern.</title>
        <authorList>
            <person name="Feng X."/>
        </authorList>
    </citation>
    <scope>NUCLEOTIDE SEQUENCE [LARGE SCALE GENOMIC DNA]</scope>
    <source>
        <strain evidence="3 4">WDS2C27</strain>
    </source>
</reference>
<keyword evidence="1" id="KW-0812">Transmembrane</keyword>
<feature type="domain" description="Beta-lactamase-related" evidence="2">
    <location>
        <begin position="85"/>
        <end position="359"/>
    </location>
</feature>
<dbReference type="RefSeq" id="WP_138930853.1">
    <property type="nucleotide sequence ID" value="NZ_SWMU01000001.1"/>
</dbReference>
<evidence type="ECO:0000313" key="3">
    <source>
        <dbReference type="EMBL" id="TKS57150.1"/>
    </source>
</evidence>
<keyword evidence="1" id="KW-1133">Transmembrane helix</keyword>
<proteinExistence type="predicted"/>
<organism evidence="3 4">
    <name type="scientific">Mesohalobacter halotolerans</name>
    <dbReference type="NCBI Taxonomy" id="1883405"/>
    <lineage>
        <taxon>Bacteria</taxon>
        <taxon>Pseudomonadati</taxon>
        <taxon>Bacteroidota</taxon>
        <taxon>Flavobacteriia</taxon>
        <taxon>Flavobacteriales</taxon>
        <taxon>Flavobacteriaceae</taxon>
        <taxon>Mesohalobacter</taxon>
    </lineage>
</organism>
<dbReference type="InterPro" id="IPR001466">
    <property type="entry name" value="Beta-lactam-related"/>
</dbReference>
<dbReference type="PANTHER" id="PTHR43283:SF7">
    <property type="entry name" value="BETA-LACTAMASE-RELATED DOMAIN-CONTAINING PROTEIN"/>
    <property type="match status" value="1"/>
</dbReference>
<dbReference type="OrthoDB" id="9773047at2"/>
<protein>
    <submittedName>
        <fullName evidence="3">Serine hydrolase</fullName>
    </submittedName>
</protein>
<sequence length="385" mass="44179">MKSFIKTLKWILVTTLVLVVGLYILGYGYIFKGIQVVYLTGHTTAFIDDYSYFDNRTIENSNPQPWELSEGYNSVSATQKLQKTNQKFGTVAFLIIQDGKLWYENYAENYSKTSKTNSFSMAKSFTVSLLFKAIQDGYIKNLEQPITDFFPEFNGEFAAKCTVGDLASMSSGLNWDEQYYSPFSMTAKSYYDTNVRTLITSLAIKDKPGQSFTYLSGNTQLLGMIIEKATQKSLSAYLSESFWRPLGMNDFGLWQLDGVESGIEKSYCCIATNARNFAKLGQLYLQNGQWNGQQIIKENFIKKAINPRFKDHPHYGYGFWLSNYKQKQIFVMRGILGQYVIGIPEDDILIVRLGHQRSPKKINHFPKDFYIYVDEAYNMLAKKNK</sequence>
<dbReference type="EMBL" id="SWMU01000001">
    <property type="protein sequence ID" value="TKS57150.1"/>
    <property type="molecule type" value="Genomic_DNA"/>
</dbReference>
<evidence type="ECO:0000259" key="2">
    <source>
        <dbReference type="Pfam" id="PF00144"/>
    </source>
</evidence>
<keyword evidence="4" id="KW-1185">Reference proteome</keyword>
<dbReference type="GO" id="GO:0016787">
    <property type="term" value="F:hydrolase activity"/>
    <property type="evidence" value="ECO:0007669"/>
    <property type="project" value="UniProtKB-KW"/>
</dbReference>
<dbReference type="PANTHER" id="PTHR43283">
    <property type="entry name" value="BETA-LACTAMASE-RELATED"/>
    <property type="match status" value="1"/>
</dbReference>
<dbReference type="SUPFAM" id="SSF56601">
    <property type="entry name" value="beta-lactamase/transpeptidase-like"/>
    <property type="match status" value="1"/>
</dbReference>
<comment type="caution">
    <text evidence="3">The sequence shown here is derived from an EMBL/GenBank/DDBJ whole genome shotgun (WGS) entry which is preliminary data.</text>
</comment>
<dbReference type="Pfam" id="PF00144">
    <property type="entry name" value="Beta-lactamase"/>
    <property type="match status" value="1"/>
</dbReference>
<keyword evidence="3" id="KW-0378">Hydrolase</keyword>
<dbReference type="AlphaFoldDB" id="A0A4U5TS80"/>
<gene>
    <name evidence="3" type="ORF">FCN74_01660</name>
</gene>